<gene>
    <name evidence="1" type="ORF">SAMN00790413_04795</name>
</gene>
<organism evidence="1 2">
    <name type="scientific">Deinococcus hopiensis KR-140</name>
    <dbReference type="NCBI Taxonomy" id="695939"/>
    <lineage>
        <taxon>Bacteria</taxon>
        <taxon>Thermotogati</taxon>
        <taxon>Deinococcota</taxon>
        <taxon>Deinococci</taxon>
        <taxon>Deinococcales</taxon>
        <taxon>Deinococcaceae</taxon>
        <taxon>Deinococcus</taxon>
    </lineage>
</organism>
<evidence type="ECO:0000313" key="1">
    <source>
        <dbReference type="EMBL" id="SMB81971.1"/>
    </source>
</evidence>
<dbReference type="AlphaFoldDB" id="A0A1W1UME5"/>
<accession>A0A1W1UME5</accession>
<sequence>MPPLCSGMSRKDFFAGGSAELASNERHRYGGKLIDLHRLKMSVSPLESVLLVSLCVLQRLQAVREFPADGLCPANGFRRGFPQLLSPTAA</sequence>
<dbReference type="Proteomes" id="UP000192582">
    <property type="component" value="Unassembled WGS sequence"/>
</dbReference>
<name>A0A1W1UME5_9DEIO</name>
<evidence type="ECO:0000313" key="2">
    <source>
        <dbReference type="Proteomes" id="UP000192582"/>
    </source>
</evidence>
<protein>
    <submittedName>
        <fullName evidence="1">Uncharacterized protein</fullName>
    </submittedName>
</protein>
<dbReference type="EMBL" id="FWWU01000005">
    <property type="protein sequence ID" value="SMB81971.1"/>
    <property type="molecule type" value="Genomic_DNA"/>
</dbReference>
<proteinExistence type="predicted"/>
<keyword evidence="2" id="KW-1185">Reference proteome</keyword>
<reference evidence="1 2" key="1">
    <citation type="submission" date="2017-04" db="EMBL/GenBank/DDBJ databases">
        <authorList>
            <person name="Afonso C.L."/>
            <person name="Miller P.J."/>
            <person name="Scott M.A."/>
            <person name="Spackman E."/>
            <person name="Goraichik I."/>
            <person name="Dimitrov K.M."/>
            <person name="Suarez D.L."/>
            <person name="Swayne D.E."/>
        </authorList>
    </citation>
    <scope>NUCLEOTIDE SEQUENCE [LARGE SCALE GENOMIC DNA]</scope>
    <source>
        <strain evidence="1 2">KR-140</strain>
    </source>
</reference>